<dbReference type="InterPro" id="IPR007197">
    <property type="entry name" value="rSAM"/>
</dbReference>
<gene>
    <name evidence="6" type="ORF">GQ588_00165</name>
</gene>
<dbReference type="GO" id="GO:0046872">
    <property type="term" value="F:metal ion binding"/>
    <property type="evidence" value="ECO:0007669"/>
    <property type="project" value="UniProtKB-KW"/>
</dbReference>
<dbReference type="EMBL" id="CP046996">
    <property type="protein sequence ID" value="QHA01822.1"/>
    <property type="molecule type" value="Genomic_DNA"/>
</dbReference>
<evidence type="ECO:0000256" key="4">
    <source>
        <dbReference type="ARBA" id="ARBA00023014"/>
    </source>
</evidence>
<evidence type="ECO:0000313" key="7">
    <source>
        <dbReference type="Proteomes" id="UP000430508"/>
    </source>
</evidence>
<dbReference type="GO" id="GO:0051536">
    <property type="term" value="F:iron-sulfur cluster binding"/>
    <property type="evidence" value="ECO:0007669"/>
    <property type="project" value="UniProtKB-KW"/>
</dbReference>
<dbReference type="GO" id="GO:0003824">
    <property type="term" value="F:catalytic activity"/>
    <property type="evidence" value="ECO:0007669"/>
    <property type="project" value="InterPro"/>
</dbReference>
<protein>
    <submittedName>
        <fullName evidence="6">Radical SAM protein</fullName>
    </submittedName>
</protein>
<dbReference type="CDD" id="cd01335">
    <property type="entry name" value="Radical_SAM"/>
    <property type="match status" value="1"/>
</dbReference>
<dbReference type="AlphaFoldDB" id="A0A857DN27"/>
<dbReference type="PANTHER" id="PTHR43306:SF1">
    <property type="entry name" value="7,8-DIHYDRO-6-HYDROXYMETHYLPTERIN DIMETHYLTRANSFERASE"/>
    <property type="match status" value="1"/>
</dbReference>
<keyword evidence="3" id="KW-0408">Iron</keyword>
<dbReference type="Proteomes" id="UP000430508">
    <property type="component" value="Chromosome"/>
</dbReference>
<evidence type="ECO:0000256" key="3">
    <source>
        <dbReference type="ARBA" id="ARBA00023004"/>
    </source>
</evidence>
<proteinExistence type="predicted"/>
<evidence type="ECO:0000313" key="6">
    <source>
        <dbReference type="EMBL" id="QHA01822.1"/>
    </source>
</evidence>
<sequence>MRKWLEHLVEAGKLFIHLSGGEPTVRNDLPEIISLANQMGFPYIQLNTNGLRLSLDLEYVRRLKEAGLSSVFMQFDGTRDEIYLQLRGRSLLAVKDKAIQNCSDNHLGIVLVPTIVPGVNAVNIWCMKKLWIMNLLRTVRRSLSGSRPMQQT</sequence>
<keyword evidence="2" id="KW-0479">Metal-binding</keyword>
<dbReference type="Pfam" id="PF04055">
    <property type="entry name" value="Radical_SAM"/>
    <property type="match status" value="1"/>
</dbReference>
<evidence type="ECO:0000256" key="2">
    <source>
        <dbReference type="ARBA" id="ARBA00022723"/>
    </source>
</evidence>
<evidence type="ECO:0000259" key="5">
    <source>
        <dbReference type="Pfam" id="PF04055"/>
    </source>
</evidence>
<accession>A0A857DN27</accession>
<keyword evidence="4" id="KW-0411">Iron-sulfur</keyword>
<dbReference type="InterPro" id="IPR034474">
    <property type="entry name" value="Methyltransferase_Class_D"/>
</dbReference>
<dbReference type="InterPro" id="IPR058240">
    <property type="entry name" value="rSAM_sf"/>
</dbReference>
<name>A0A857DN27_9FIRM</name>
<feature type="domain" description="Radical SAM core" evidence="5">
    <location>
        <begin position="3"/>
        <end position="121"/>
    </location>
</feature>
<dbReference type="PANTHER" id="PTHR43306">
    <property type="entry name" value="7,8-DIHYDRO-6-HYDROXYMETHYLPTERIN DIMETHYLTRANSFERASE"/>
    <property type="match status" value="1"/>
</dbReference>
<organism evidence="6 7">
    <name type="scientific">Dehalobacter restrictus</name>
    <dbReference type="NCBI Taxonomy" id="55583"/>
    <lineage>
        <taxon>Bacteria</taxon>
        <taxon>Bacillati</taxon>
        <taxon>Bacillota</taxon>
        <taxon>Clostridia</taxon>
        <taxon>Eubacteriales</taxon>
        <taxon>Desulfitobacteriaceae</taxon>
        <taxon>Dehalobacter</taxon>
    </lineage>
</organism>
<evidence type="ECO:0000256" key="1">
    <source>
        <dbReference type="ARBA" id="ARBA00022691"/>
    </source>
</evidence>
<reference evidence="6 7" key="1">
    <citation type="submission" date="2019-12" db="EMBL/GenBank/DDBJ databases">
        <title>Sequence classification of anaerobic respiratory reductive dehalogenases: First we see many, then we see few.</title>
        <authorList>
            <person name="Molenda O."/>
            <person name="Puentes Jacome L.A."/>
            <person name="Cao X."/>
            <person name="Nesbo C.L."/>
            <person name="Tang S."/>
            <person name="Morson N."/>
            <person name="Patron J."/>
            <person name="Lomheim L."/>
            <person name="Wishart D.S."/>
            <person name="Edwards E.A."/>
        </authorList>
    </citation>
    <scope>NUCLEOTIDE SEQUENCE [LARGE SCALE GENOMIC DNA]</scope>
    <source>
        <strain evidence="6 7">12DCA</strain>
    </source>
</reference>
<dbReference type="Gene3D" id="3.20.20.70">
    <property type="entry name" value="Aldolase class I"/>
    <property type="match status" value="1"/>
</dbReference>
<dbReference type="SUPFAM" id="SSF102114">
    <property type="entry name" value="Radical SAM enzymes"/>
    <property type="match status" value="1"/>
</dbReference>
<dbReference type="InterPro" id="IPR013785">
    <property type="entry name" value="Aldolase_TIM"/>
</dbReference>
<keyword evidence="1" id="KW-0949">S-adenosyl-L-methionine</keyword>